<keyword evidence="4" id="KW-1185">Reference proteome</keyword>
<dbReference type="CDD" id="cd06257">
    <property type="entry name" value="DnaJ"/>
    <property type="match status" value="1"/>
</dbReference>
<dbReference type="PROSITE" id="PS00636">
    <property type="entry name" value="DNAJ_1"/>
    <property type="match status" value="1"/>
</dbReference>
<dbReference type="AlphaFoldDB" id="A0A1G4I6R7"/>
<dbReference type="Proteomes" id="UP000195570">
    <property type="component" value="Unassembled WGS sequence"/>
</dbReference>
<dbReference type="InterPro" id="IPR001623">
    <property type="entry name" value="DnaJ_domain"/>
</dbReference>
<dbReference type="InterPro" id="IPR036869">
    <property type="entry name" value="J_dom_sf"/>
</dbReference>
<dbReference type="PROSITE" id="PS50076">
    <property type="entry name" value="DNAJ_2"/>
    <property type="match status" value="1"/>
</dbReference>
<evidence type="ECO:0000259" key="2">
    <source>
        <dbReference type="PROSITE" id="PS50076"/>
    </source>
</evidence>
<feature type="region of interest" description="Disordered" evidence="1">
    <location>
        <begin position="187"/>
        <end position="223"/>
    </location>
</feature>
<dbReference type="GeneID" id="92380708"/>
<dbReference type="VEuPathDB" id="TriTrypDB:TEOVI_000677400"/>
<dbReference type="Pfam" id="PF00226">
    <property type="entry name" value="DnaJ"/>
    <property type="match status" value="1"/>
</dbReference>
<evidence type="ECO:0000313" key="4">
    <source>
        <dbReference type="Proteomes" id="UP000195570"/>
    </source>
</evidence>
<dbReference type="GO" id="GO:0051082">
    <property type="term" value="F:unfolded protein binding"/>
    <property type="evidence" value="ECO:0007669"/>
    <property type="project" value="TreeGrafter"/>
</dbReference>
<name>A0A1G4I6R7_TRYEQ</name>
<evidence type="ECO:0000313" key="3">
    <source>
        <dbReference type="EMBL" id="SCU67653.1"/>
    </source>
</evidence>
<accession>A0A1G4I6R7</accession>
<evidence type="ECO:0000256" key="1">
    <source>
        <dbReference type="SAM" id="MobiDB-lite"/>
    </source>
</evidence>
<dbReference type="InterPro" id="IPR018253">
    <property type="entry name" value="DnaJ_domain_CS"/>
</dbReference>
<gene>
    <name evidence="3" type="ORF">TEOVI_000677400</name>
</gene>
<dbReference type="EMBL" id="CZPT02000790">
    <property type="protein sequence ID" value="SCU67653.1"/>
    <property type="molecule type" value="Genomic_DNA"/>
</dbReference>
<dbReference type="GO" id="GO:0042026">
    <property type="term" value="P:protein refolding"/>
    <property type="evidence" value="ECO:0007669"/>
    <property type="project" value="TreeGrafter"/>
</dbReference>
<organism evidence="3 4">
    <name type="scientific">Trypanosoma equiperdum</name>
    <dbReference type="NCBI Taxonomy" id="5694"/>
    <lineage>
        <taxon>Eukaryota</taxon>
        <taxon>Discoba</taxon>
        <taxon>Euglenozoa</taxon>
        <taxon>Kinetoplastea</taxon>
        <taxon>Metakinetoplastina</taxon>
        <taxon>Trypanosomatida</taxon>
        <taxon>Trypanosomatidae</taxon>
        <taxon>Trypanosoma</taxon>
    </lineage>
</organism>
<dbReference type="Gene3D" id="1.10.287.110">
    <property type="entry name" value="DnaJ domain"/>
    <property type="match status" value="1"/>
</dbReference>
<dbReference type="RefSeq" id="XP_067078936.1">
    <property type="nucleotide sequence ID" value="XM_067222835.1"/>
</dbReference>
<reference evidence="3" key="1">
    <citation type="submission" date="2016-09" db="EMBL/GenBank/DDBJ databases">
        <authorList>
            <person name="Hebert L."/>
            <person name="Moumen B."/>
        </authorList>
    </citation>
    <scope>NUCLEOTIDE SEQUENCE [LARGE SCALE GENOMIC DNA]</scope>
    <source>
        <strain evidence="3">OVI</strain>
    </source>
</reference>
<dbReference type="GO" id="GO:0005737">
    <property type="term" value="C:cytoplasm"/>
    <property type="evidence" value="ECO:0007669"/>
    <property type="project" value="TreeGrafter"/>
</dbReference>
<dbReference type="PRINTS" id="PR00625">
    <property type="entry name" value="JDOMAIN"/>
</dbReference>
<feature type="compositionally biased region" description="Low complexity" evidence="1">
    <location>
        <begin position="192"/>
        <end position="207"/>
    </location>
</feature>
<comment type="caution">
    <text evidence="3">The sequence shown here is derived from an EMBL/GenBank/DDBJ whole genome shotgun (WGS) entry which is preliminary data.</text>
</comment>
<feature type="compositionally biased region" description="Polar residues" evidence="1">
    <location>
        <begin position="209"/>
        <end position="222"/>
    </location>
</feature>
<protein>
    <submittedName>
        <fullName evidence="3">Chaperone protein DNAj, putative</fullName>
    </submittedName>
</protein>
<dbReference type="SUPFAM" id="SSF46565">
    <property type="entry name" value="Chaperone J-domain"/>
    <property type="match status" value="1"/>
</dbReference>
<dbReference type="PANTHER" id="PTHR43096">
    <property type="entry name" value="DNAJ HOMOLOG 1, MITOCHONDRIAL-RELATED"/>
    <property type="match status" value="1"/>
</dbReference>
<feature type="domain" description="J" evidence="2">
    <location>
        <begin position="7"/>
        <end position="69"/>
    </location>
</feature>
<dbReference type="PANTHER" id="PTHR43096:SF71">
    <property type="entry name" value="PROTEIN DNAJ, PUTATIVE-RELATED"/>
    <property type="match status" value="1"/>
</dbReference>
<proteinExistence type="predicted"/>
<sequence length="296" mass="33767">MQKNQTAYYRTLGVNREATQEEISKAYRTLAMKLHPDRPGGSMEKFQLLQRAYEVLGNEFSRSNYDAELQRRKSKRIGFKRPPDLDGVLMPVYYKLANGDLYTFETAVSQMGCTFRHGDIISFGEKIGCFVGLAGDDFYYWRREGSNHATKLCQRGSFGVGSVNLVMRANLQNYNISQLRTLADAPLGRYRPTSPGPTTKAATPKAADCSTTRTNKWATTTPRKGDLRSECELARLAITRQVEQRRFEKNVRALLKKEREARECIDEVCKATMEDCRVEFEEALKQKIVTAKTRRS</sequence>
<dbReference type="SMART" id="SM00271">
    <property type="entry name" value="DnaJ"/>
    <property type="match status" value="1"/>
</dbReference>